<sequence>MGAQLFGICPQRFEHSEALKQQLGLAFELLHDEDNLVGEAFGLVVDTPDAVREVEMRLGLDLPMHNGTSDWKLPMPARVVIGTDGIVRSATVQTDHALRPEPEETIQLLRKLIE</sequence>
<evidence type="ECO:0000259" key="1">
    <source>
        <dbReference type="Pfam" id="PF00578"/>
    </source>
</evidence>
<dbReference type="InterPro" id="IPR036249">
    <property type="entry name" value="Thioredoxin-like_sf"/>
</dbReference>
<dbReference type="Gene3D" id="3.40.30.10">
    <property type="entry name" value="Glutaredoxin"/>
    <property type="match status" value="1"/>
</dbReference>
<dbReference type="AlphaFoldDB" id="A0A518F0A5"/>
<proteinExistence type="predicted"/>
<keyword evidence="3" id="KW-1185">Reference proteome</keyword>
<dbReference type="Pfam" id="PF00578">
    <property type="entry name" value="AhpC-TSA"/>
    <property type="match status" value="1"/>
</dbReference>
<organism evidence="2 3">
    <name type="scientific">Saltatorellus ferox</name>
    <dbReference type="NCBI Taxonomy" id="2528018"/>
    <lineage>
        <taxon>Bacteria</taxon>
        <taxon>Pseudomonadati</taxon>
        <taxon>Planctomycetota</taxon>
        <taxon>Planctomycetia</taxon>
        <taxon>Planctomycetia incertae sedis</taxon>
        <taxon>Saltatorellus</taxon>
    </lineage>
</organism>
<dbReference type="GO" id="GO:0016491">
    <property type="term" value="F:oxidoreductase activity"/>
    <property type="evidence" value="ECO:0007669"/>
    <property type="project" value="InterPro"/>
</dbReference>
<reference evidence="2 3" key="1">
    <citation type="submission" date="2019-02" db="EMBL/GenBank/DDBJ databases">
        <title>Deep-cultivation of Planctomycetes and their phenomic and genomic characterization uncovers novel biology.</title>
        <authorList>
            <person name="Wiegand S."/>
            <person name="Jogler M."/>
            <person name="Boedeker C."/>
            <person name="Pinto D."/>
            <person name="Vollmers J."/>
            <person name="Rivas-Marin E."/>
            <person name="Kohn T."/>
            <person name="Peeters S.H."/>
            <person name="Heuer A."/>
            <person name="Rast P."/>
            <person name="Oberbeckmann S."/>
            <person name="Bunk B."/>
            <person name="Jeske O."/>
            <person name="Meyerdierks A."/>
            <person name="Storesund J.E."/>
            <person name="Kallscheuer N."/>
            <person name="Luecker S."/>
            <person name="Lage O.M."/>
            <person name="Pohl T."/>
            <person name="Merkel B.J."/>
            <person name="Hornburger P."/>
            <person name="Mueller R.-W."/>
            <person name="Bruemmer F."/>
            <person name="Labrenz M."/>
            <person name="Spormann A.M."/>
            <person name="Op den Camp H."/>
            <person name="Overmann J."/>
            <person name="Amann R."/>
            <person name="Jetten M.S.M."/>
            <person name="Mascher T."/>
            <person name="Medema M.H."/>
            <person name="Devos D.P."/>
            <person name="Kaster A.-K."/>
            <person name="Ovreas L."/>
            <person name="Rohde M."/>
            <person name="Galperin M.Y."/>
            <person name="Jogler C."/>
        </authorList>
    </citation>
    <scope>NUCLEOTIDE SEQUENCE [LARGE SCALE GENOMIC DNA]</scope>
    <source>
        <strain evidence="2 3">Poly30</strain>
    </source>
</reference>
<dbReference type="GO" id="GO:0016209">
    <property type="term" value="F:antioxidant activity"/>
    <property type="evidence" value="ECO:0007669"/>
    <property type="project" value="InterPro"/>
</dbReference>
<dbReference type="SUPFAM" id="SSF52833">
    <property type="entry name" value="Thioredoxin-like"/>
    <property type="match status" value="1"/>
</dbReference>
<feature type="domain" description="Alkyl hydroperoxide reductase subunit C/ Thiol specific antioxidant" evidence="1">
    <location>
        <begin position="2"/>
        <end position="89"/>
    </location>
</feature>
<evidence type="ECO:0000313" key="3">
    <source>
        <dbReference type="Proteomes" id="UP000320390"/>
    </source>
</evidence>
<dbReference type="Proteomes" id="UP000320390">
    <property type="component" value="Chromosome"/>
</dbReference>
<protein>
    <submittedName>
        <fullName evidence="2">AhpC/TSA family protein</fullName>
    </submittedName>
</protein>
<dbReference type="EMBL" id="CP036434">
    <property type="protein sequence ID" value="QDV09770.1"/>
    <property type="molecule type" value="Genomic_DNA"/>
</dbReference>
<name>A0A518F0A5_9BACT</name>
<dbReference type="InterPro" id="IPR000866">
    <property type="entry name" value="AhpC/TSA"/>
</dbReference>
<accession>A0A518F0A5</accession>
<gene>
    <name evidence="2" type="ORF">Poly30_53300</name>
</gene>
<evidence type="ECO:0000313" key="2">
    <source>
        <dbReference type="EMBL" id="QDV09770.1"/>
    </source>
</evidence>